<name>A0A8S3Y4Y4_PARAO</name>
<keyword evidence="4" id="KW-1185">Reference proteome</keyword>
<evidence type="ECO:0000313" key="3">
    <source>
        <dbReference type="EMBL" id="CAG5047364.1"/>
    </source>
</evidence>
<gene>
    <name evidence="3" type="ORF">PAPOLLO_LOCUS23892</name>
</gene>
<feature type="compositionally biased region" description="Low complexity" evidence="1">
    <location>
        <begin position="102"/>
        <end position="114"/>
    </location>
</feature>
<reference evidence="3" key="1">
    <citation type="submission" date="2021-04" db="EMBL/GenBank/DDBJ databases">
        <authorList>
            <person name="Tunstrom K."/>
        </authorList>
    </citation>
    <scope>NUCLEOTIDE SEQUENCE</scope>
</reference>
<evidence type="ECO:0000313" key="4">
    <source>
        <dbReference type="Proteomes" id="UP000691718"/>
    </source>
</evidence>
<comment type="caution">
    <text evidence="3">The sequence shown here is derived from an EMBL/GenBank/DDBJ whole genome shotgun (WGS) entry which is preliminary data.</text>
</comment>
<keyword evidence="2" id="KW-0732">Signal</keyword>
<accession>A0A8S3Y4Y4</accession>
<dbReference type="Proteomes" id="UP000691718">
    <property type="component" value="Unassembled WGS sequence"/>
</dbReference>
<sequence>MALTVQVIFVGLCLATIGEGNADSFAPSPAAITCCMALPPTPTSPCYVTTTAAPIACPFMTTTTVTPTTMTTTTTTEQPAKSTTTKIPNSTSINARQPDVNASSTTTTEAPSTAEVPLRPNFVVVPNHPNHMPVISSPMNYPIAVGVQGFKEGENPSNMFVVPPYPTFNGPQRFVPVVMNPSTGQVYYVVPNPNKGGNSYSQILNVYTQDKNTGGYYWMPAAALPEANNNATTAKTSIDKN</sequence>
<dbReference type="EMBL" id="CAJQZP010001449">
    <property type="protein sequence ID" value="CAG5047364.1"/>
    <property type="molecule type" value="Genomic_DNA"/>
</dbReference>
<organism evidence="3 4">
    <name type="scientific">Parnassius apollo</name>
    <name type="common">Apollo butterfly</name>
    <name type="synonym">Papilio apollo</name>
    <dbReference type="NCBI Taxonomy" id="110799"/>
    <lineage>
        <taxon>Eukaryota</taxon>
        <taxon>Metazoa</taxon>
        <taxon>Ecdysozoa</taxon>
        <taxon>Arthropoda</taxon>
        <taxon>Hexapoda</taxon>
        <taxon>Insecta</taxon>
        <taxon>Pterygota</taxon>
        <taxon>Neoptera</taxon>
        <taxon>Endopterygota</taxon>
        <taxon>Lepidoptera</taxon>
        <taxon>Glossata</taxon>
        <taxon>Ditrysia</taxon>
        <taxon>Papilionoidea</taxon>
        <taxon>Papilionidae</taxon>
        <taxon>Parnassiinae</taxon>
        <taxon>Parnassini</taxon>
        <taxon>Parnassius</taxon>
        <taxon>Parnassius</taxon>
    </lineage>
</organism>
<dbReference type="AlphaFoldDB" id="A0A8S3Y4Y4"/>
<feature type="compositionally biased region" description="Low complexity" evidence="1">
    <location>
        <begin position="70"/>
        <end position="85"/>
    </location>
</feature>
<feature type="region of interest" description="Disordered" evidence="1">
    <location>
        <begin position="70"/>
        <end position="114"/>
    </location>
</feature>
<feature type="chain" id="PRO_5035870551" evidence="2">
    <location>
        <begin position="23"/>
        <end position="241"/>
    </location>
</feature>
<evidence type="ECO:0000256" key="1">
    <source>
        <dbReference type="SAM" id="MobiDB-lite"/>
    </source>
</evidence>
<protein>
    <submittedName>
        <fullName evidence="3">(apollo) hypothetical protein</fullName>
    </submittedName>
</protein>
<proteinExistence type="predicted"/>
<evidence type="ECO:0000256" key="2">
    <source>
        <dbReference type="SAM" id="SignalP"/>
    </source>
</evidence>
<feature type="signal peptide" evidence="2">
    <location>
        <begin position="1"/>
        <end position="22"/>
    </location>
</feature>
<feature type="compositionally biased region" description="Polar residues" evidence="1">
    <location>
        <begin position="86"/>
        <end position="95"/>
    </location>
</feature>